<evidence type="ECO:0000313" key="4">
    <source>
        <dbReference type="EMBL" id="KAA8901329.1"/>
    </source>
</evidence>
<dbReference type="EMBL" id="SWFS01000489">
    <property type="protein sequence ID" value="KAA8901329.1"/>
    <property type="molecule type" value="Genomic_DNA"/>
</dbReference>
<feature type="domain" description="GST N-terminal" evidence="2">
    <location>
        <begin position="3"/>
        <end position="86"/>
    </location>
</feature>
<dbReference type="Proteomes" id="UP000761534">
    <property type="component" value="Unassembled WGS sequence"/>
</dbReference>
<comment type="caution">
    <text evidence="4">The sequence shown here is derived from an EMBL/GenBank/DDBJ whole genome shotgun (WGS) entry which is preliminary data.</text>
</comment>
<dbReference type="InterPro" id="IPR004045">
    <property type="entry name" value="Glutathione_S-Trfase_N"/>
</dbReference>
<dbReference type="VEuPathDB" id="FungiDB:TRICI_006090"/>
<evidence type="ECO:0008006" key="6">
    <source>
        <dbReference type="Google" id="ProtNLM"/>
    </source>
</evidence>
<dbReference type="Pfam" id="PF14497">
    <property type="entry name" value="GST_C_3"/>
    <property type="match status" value="1"/>
</dbReference>
<dbReference type="SUPFAM" id="SSF52833">
    <property type="entry name" value="Thioredoxin-like"/>
    <property type="match status" value="1"/>
</dbReference>
<accession>A0A642ULX8</accession>
<dbReference type="AlphaFoldDB" id="A0A642ULX8"/>
<dbReference type="InterPro" id="IPR036249">
    <property type="entry name" value="Thioredoxin-like_sf"/>
</dbReference>
<dbReference type="PROSITE" id="PS50404">
    <property type="entry name" value="GST_NTER"/>
    <property type="match status" value="1"/>
</dbReference>
<evidence type="ECO:0000259" key="3">
    <source>
        <dbReference type="PROSITE" id="PS50405"/>
    </source>
</evidence>
<dbReference type="SUPFAM" id="SSF47616">
    <property type="entry name" value="GST C-terminal domain-like"/>
    <property type="match status" value="1"/>
</dbReference>
<dbReference type="Gene3D" id="3.40.30.10">
    <property type="entry name" value="Glutaredoxin"/>
    <property type="match status" value="1"/>
</dbReference>
<evidence type="ECO:0000259" key="2">
    <source>
        <dbReference type="PROSITE" id="PS50404"/>
    </source>
</evidence>
<evidence type="ECO:0000256" key="1">
    <source>
        <dbReference type="ARBA" id="ARBA00007409"/>
    </source>
</evidence>
<keyword evidence="5" id="KW-1185">Reference proteome</keyword>
<dbReference type="OrthoDB" id="2309723at2759"/>
<dbReference type="InterPro" id="IPR036282">
    <property type="entry name" value="Glutathione-S-Trfase_C_sf"/>
</dbReference>
<dbReference type="InterPro" id="IPR010987">
    <property type="entry name" value="Glutathione-S-Trfase_C-like"/>
</dbReference>
<dbReference type="SFLD" id="SFLDS00019">
    <property type="entry name" value="Glutathione_Transferase_(cytos"/>
    <property type="match status" value="1"/>
</dbReference>
<gene>
    <name evidence="4" type="ORF">TRICI_006090</name>
</gene>
<comment type="similarity">
    <text evidence="1">Belongs to the GST superfamily.</text>
</comment>
<proteinExistence type="inferred from homology"/>
<protein>
    <recommendedName>
        <fullName evidence="6">Glutathione S-transferase</fullName>
    </recommendedName>
</protein>
<organism evidence="4 5">
    <name type="scientific">Trichomonascus ciferrii</name>
    <dbReference type="NCBI Taxonomy" id="44093"/>
    <lineage>
        <taxon>Eukaryota</taxon>
        <taxon>Fungi</taxon>
        <taxon>Dikarya</taxon>
        <taxon>Ascomycota</taxon>
        <taxon>Saccharomycotina</taxon>
        <taxon>Dipodascomycetes</taxon>
        <taxon>Dipodascales</taxon>
        <taxon>Trichomonascaceae</taxon>
        <taxon>Trichomonascus</taxon>
        <taxon>Trichomonascus ciferrii complex</taxon>
    </lineage>
</organism>
<dbReference type="InterPro" id="IPR004046">
    <property type="entry name" value="GST_C"/>
</dbReference>
<dbReference type="PROSITE" id="PS50405">
    <property type="entry name" value="GST_CTER"/>
    <property type="match status" value="1"/>
</dbReference>
<dbReference type="PANTHER" id="PTHR44051:SF8">
    <property type="entry name" value="GLUTATHIONE S-TRANSFERASE GSTA"/>
    <property type="match status" value="1"/>
</dbReference>
<dbReference type="Pfam" id="PF02798">
    <property type="entry name" value="GST_N"/>
    <property type="match status" value="1"/>
</dbReference>
<evidence type="ECO:0000313" key="5">
    <source>
        <dbReference type="Proteomes" id="UP000761534"/>
    </source>
</evidence>
<dbReference type="CDD" id="cd03057">
    <property type="entry name" value="GST_N_Beta"/>
    <property type="match status" value="1"/>
</dbReference>
<sequence length="213" mass="23527">MPSSLKLFSVPGSCSLAVHIALIEGGFNYEVAKVTKSDQGLMVGDEPLKNVNPKGRVPALQIDGGKILTEGPIINQYLQSQAPDKLYFPEGDAKWDALSVLNFIASDLHKGMGVYFKPYFSAEAKEAHKTADSKRNFGYLNQLLEGKSYLFGDKASIADYYAYVVSTWTFIHNVDISEFKNIIEFGKRMEARPGVQQALKEAGISPYYSKANL</sequence>
<feature type="domain" description="GST C-terminal" evidence="3">
    <location>
        <begin position="90"/>
        <end position="213"/>
    </location>
</feature>
<dbReference type="PANTHER" id="PTHR44051">
    <property type="entry name" value="GLUTATHIONE S-TRANSFERASE-RELATED"/>
    <property type="match status" value="1"/>
</dbReference>
<dbReference type="InterPro" id="IPR040079">
    <property type="entry name" value="Glutathione_S-Trfase"/>
</dbReference>
<reference evidence="4" key="1">
    <citation type="journal article" date="2019" name="G3 (Bethesda)">
        <title>Genome Assemblies of Two Rare Opportunistic Yeast Pathogens: Diutina rugosa (syn. Candida rugosa) and Trichomonascus ciferrii (syn. Candida ciferrii).</title>
        <authorList>
            <person name="Mixao V."/>
            <person name="Saus E."/>
            <person name="Hansen A.P."/>
            <person name="Lass-Florl C."/>
            <person name="Gabaldon T."/>
        </authorList>
    </citation>
    <scope>NUCLEOTIDE SEQUENCE</scope>
    <source>
        <strain evidence="4">CBS 4856</strain>
    </source>
</reference>
<name>A0A642ULX8_9ASCO</name>
<dbReference type="CDD" id="cd03188">
    <property type="entry name" value="GST_C_Beta"/>
    <property type="match status" value="1"/>
</dbReference>
<dbReference type="Gene3D" id="1.20.1050.10">
    <property type="match status" value="1"/>
</dbReference>